<dbReference type="AlphaFoldDB" id="A0A370IE62"/>
<dbReference type="EMBL" id="QQBC01000001">
    <property type="protein sequence ID" value="RDI69008.1"/>
    <property type="molecule type" value="Genomic_DNA"/>
</dbReference>
<comment type="caution">
    <text evidence="1">The sequence shown here is derived from an EMBL/GenBank/DDBJ whole genome shotgun (WGS) entry which is preliminary data.</text>
</comment>
<evidence type="ECO:0000313" key="2">
    <source>
        <dbReference type="Proteomes" id="UP000254869"/>
    </source>
</evidence>
<evidence type="ECO:0008006" key="3">
    <source>
        <dbReference type="Google" id="ProtNLM"/>
    </source>
</evidence>
<protein>
    <recommendedName>
        <fullName evidence="3">Alkaline shock family protein YloU</fullName>
    </recommendedName>
</protein>
<evidence type="ECO:0000313" key="1">
    <source>
        <dbReference type="EMBL" id="RDI69008.1"/>
    </source>
</evidence>
<gene>
    <name evidence="1" type="ORF">DFR76_101545</name>
</gene>
<name>A0A370IE62_9NOCA</name>
<reference evidence="1 2" key="1">
    <citation type="submission" date="2018-07" db="EMBL/GenBank/DDBJ databases">
        <title>Genomic Encyclopedia of Type Strains, Phase IV (KMG-IV): sequencing the most valuable type-strain genomes for metagenomic binning, comparative biology and taxonomic classification.</title>
        <authorList>
            <person name="Goeker M."/>
        </authorList>
    </citation>
    <scope>NUCLEOTIDE SEQUENCE [LARGE SCALE GENOMIC DNA]</scope>
    <source>
        <strain evidence="1 2">DSM 44290</strain>
    </source>
</reference>
<organism evidence="1 2">
    <name type="scientific">Nocardia pseudobrasiliensis</name>
    <dbReference type="NCBI Taxonomy" id="45979"/>
    <lineage>
        <taxon>Bacteria</taxon>
        <taxon>Bacillati</taxon>
        <taxon>Actinomycetota</taxon>
        <taxon>Actinomycetes</taxon>
        <taxon>Mycobacteriales</taxon>
        <taxon>Nocardiaceae</taxon>
        <taxon>Nocardia</taxon>
    </lineage>
</organism>
<keyword evidence="2" id="KW-1185">Reference proteome</keyword>
<accession>A0A370IE62</accession>
<dbReference type="STRING" id="1210086.GCA_001613105_00399"/>
<dbReference type="RefSeq" id="WP_067990859.1">
    <property type="nucleotide sequence ID" value="NZ_QQBC01000001.1"/>
</dbReference>
<proteinExistence type="predicted"/>
<sequence length="105" mass="11434">MTTAAAELPGRTTIDERAIRRIAAQAAREVAGVEQGVRVVARIAGDSATLWVRLPIRYPLPIAKVAAECRAHLMERTRELSGLTVPRVDIEVSALPIAVGERRVR</sequence>
<dbReference type="Proteomes" id="UP000254869">
    <property type="component" value="Unassembled WGS sequence"/>
</dbReference>